<dbReference type="EC" id="5.2.1.8" evidence="3 6"/>
<keyword evidence="5 6" id="KW-0413">Isomerase</keyword>
<keyword evidence="4 6" id="KW-0697">Rotamase</keyword>
<keyword evidence="10" id="KW-1185">Reference proteome</keyword>
<comment type="function">
    <text evidence="2">PPIases accelerate the folding of proteins. It catalyzes the cis-trans isomerization of proline imidic peptide bonds in oligopeptides.</text>
</comment>
<protein>
    <recommendedName>
        <fullName evidence="3 6">peptidylprolyl isomerase</fullName>
        <ecNumber evidence="3 6">5.2.1.8</ecNumber>
    </recommendedName>
</protein>
<evidence type="ECO:0000256" key="6">
    <source>
        <dbReference type="PROSITE-ProRule" id="PRU00277"/>
    </source>
</evidence>
<organism evidence="9 10">
    <name type="scientific">Knufia obscura</name>
    <dbReference type="NCBI Taxonomy" id="1635080"/>
    <lineage>
        <taxon>Eukaryota</taxon>
        <taxon>Fungi</taxon>
        <taxon>Dikarya</taxon>
        <taxon>Ascomycota</taxon>
        <taxon>Pezizomycotina</taxon>
        <taxon>Eurotiomycetes</taxon>
        <taxon>Chaetothyriomycetidae</taxon>
        <taxon>Chaetothyriales</taxon>
        <taxon>Trichomeriaceae</taxon>
        <taxon>Knufia</taxon>
    </lineage>
</organism>
<gene>
    <name evidence="9" type="primary">FPR2</name>
    <name evidence="9" type="ORF">PMZ80_004057</name>
</gene>
<sequence length="214" mass="23455">MRFFTPLLALVGIAVALPEGLISENLTPDVTCTRKTKSGDHIDVHYRGTLASDGTEFDASYNRGTPLSFVVGTGRVIKGWDEGLLDMCIGEKRKLTIPPELGYGQRAMGPIPAGSTLIFETELVGIKGVKKDEFPTRTAIAEIMEGYTQKQAMRDTFVQAVEQENFKNGAFRGLITRDTSFKDAINVFLQSKAVTINEKAKILRADARSDDSYG</sequence>
<feature type="domain" description="PPIase FKBP-type" evidence="8">
    <location>
        <begin position="39"/>
        <end position="127"/>
    </location>
</feature>
<dbReference type="Proteomes" id="UP001334248">
    <property type="component" value="Unassembled WGS sequence"/>
</dbReference>
<evidence type="ECO:0000256" key="1">
    <source>
        <dbReference type="ARBA" id="ARBA00000971"/>
    </source>
</evidence>
<dbReference type="PROSITE" id="PS50059">
    <property type="entry name" value="FKBP_PPIASE"/>
    <property type="match status" value="1"/>
</dbReference>
<dbReference type="InterPro" id="IPR046357">
    <property type="entry name" value="PPIase_dom_sf"/>
</dbReference>
<dbReference type="SUPFAM" id="SSF54534">
    <property type="entry name" value="FKBP-like"/>
    <property type="match status" value="1"/>
</dbReference>
<evidence type="ECO:0000256" key="3">
    <source>
        <dbReference type="ARBA" id="ARBA00013194"/>
    </source>
</evidence>
<comment type="catalytic activity">
    <reaction evidence="1 6">
        <text>[protein]-peptidylproline (omega=180) = [protein]-peptidylproline (omega=0)</text>
        <dbReference type="Rhea" id="RHEA:16237"/>
        <dbReference type="Rhea" id="RHEA-COMP:10747"/>
        <dbReference type="Rhea" id="RHEA-COMP:10748"/>
        <dbReference type="ChEBI" id="CHEBI:83833"/>
        <dbReference type="ChEBI" id="CHEBI:83834"/>
        <dbReference type="EC" id="5.2.1.8"/>
    </reaction>
</comment>
<evidence type="ECO:0000313" key="10">
    <source>
        <dbReference type="Proteomes" id="UP001334248"/>
    </source>
</evidence>
<reference evidence="9 10" key="1">
    <citation type="journal article" date="2023" name="Res Sq">
        <title>Genomic and morphological characterization of Knufia obscura isolated from the Mars 2020 spacecraft assembly facility.</title>
        <authorList>
            <person name="Chander A.M."/>
            <person name="Teixeira M.M."/>
            <person name="Singh N.K."/>
            <person name="Williams M.P."/>
            <person name="Parker C.W."/>
            <person name="Leo P."/>
            <person name="Stajich J.E."/>
            <person name="Torok T."/>
            <person name="Tighe S."/>
            <person name="Mason C.E."/>
            <person name="Venkateswaran K."/>
        </authorList>
    </citation>
    <scope>NUCLEOTIDE SEQUENCE [LARGE SCALE GENOMIC DNA]</scope>
    <source>
        <strain evidence="9 10">CCFEE 5817</strain>
    </source>
</reference>
<accession>A0ABR0RQZ0</accession>
<dbReference type="EMBL" id="JAVHJV010000004">
    <property type="protein sequence ID" value="KAK5943052.1"/>
    <property type="molecule type" value="Genomic_DNA"/>
</dbReference>
<dbReference type="PANTHER" id="PTHR45779:SF7">
    <property type="entry name" value="PEPTIDYLPROLYL ISOMERASE"/>
    <property type="match status" value="1"/>
</dbReference>
<dbReference type="InterPro" id="IPR044609">
    <property type="entry name" value="FKBP2/11"/>
</dbReference>
<feature type="chain" id="PRO_5045750970" description="peptidylprolyl isomerase" evidence="7">
    <location>
        <begin position="17"/>
        <end position="214"/>
    </location>
</feature>
<evidence type="ECO:0000256" key="2">
    <source>
        <dbReference type="ARBA" id="ARBA00002388"/>
    </source>
</evidence>
<keyword evidence="7" id="KW-0732">Signal</keyword>
<feature type="signal peptide" evidence="7">
    <location>
        <begin position="1"/>
        <end position="16"/>
    </location>
</feature>
<proteinExistence type="predicted"/>
<evidence type="ECO:0000313" key="9">
    <source>
        <dbReference type="EMBL" id="KAK5943052.1"/>
    </source>
</evidence>
<dbReference type="GO" id="GO:0003755">
    <property type="term" value="F:peptidyl-prolyl cis-trans isomerase activity"/>
    <property type="evidence" value="ECO:0007669"/>
    <property type="project" value="UniProtKB-EC"/>
</dbReference>
<dbReference type="InterPro" id="IPR001179">
    <property type="entry name" value="PPIase_FKBP_dom"/>
</dbReference>
<dbReference type="Gene3D" id="3.10.50.40">
    <property type="match status" value="1"/>
</dbReference>
<evidence type="ECO:0000256" key="5">
    <source>
        <dbReference type="ARBA" id="ARBA00023235"/>
    </source>
</evidence>
<evidence type="ECO:0000256" key="7">
    <source>
        <dbReference type="SAM" id="SignalP"/>
    </source>
</evidence>
<dbReference type="Pfam" id="PF00254">
    <property type="entry name" value="FKBP_C"/>
    <property type="match status" value="1"/>
</dbReference>
<dbReference type="RefSeq" id="XP_064731142.1">
    <property type="nucleotide sequence ID" value="XM_064872484.1"/>
</dbReference>
<dbReference type="PANTHER" id="PTHR45779">
    <property type="entry name" value="PEPTIDYLPROLYL ISOMERASE"/>
    <property type="match status" value="1"/>
</dbReference>
<dbReference type="GeneID" id="89997506"/>
<evidence type="ECO:0000256" key="4">
    <source>
        <dbReference type="ARBA" id="ARBA00023110"/>
    </source>
</evidence>
<comment type="caution">
    <text evidence="9">The sequence shown here is derived from an EMBL/GenBank/DDBJ whole genome shotgun (WGS) entry which is preliminary data.</text>
</comment>
<evidence type="ECO:0000259" key="8">
    <source>
        <dbReference type="PROSITE" id="PS50059"/>
    </source>
</evidence>
<name>A0ABR0RQZ0_9EURO</name>